<comment type="caution">
    <text evidence="1">The sequence shown here is derived from an EMBL/GenBank/DDBJ whole genome shotgun (WGS) entry which is preliminary data.</text>
</comment>
<evidence type="ECO:0000313" key="2">
    <source>
        <dbReference type="Proteomes" id="UP000298058"/>
    </source>
</evidence>
<accession>A0A4R9M2J9</accession>
<reference evidence="1" key="1">
    <citation type="journal article" date="2019" name="PLoS Negl. Trop. Dis.">
        <title>Revisiting the worldwide diversity of Leptospira species in the environment.</title>
        <authorList>
            <person name="Vincent A.T."/>
            <person name="Schiettekatte O."/>
            <person name="Bourhy P."/>
            <person name="Veyrier F.J."/>
            <person name="Picardeau M."/>
        </authorList>
    </citation>
    <scope>NUCLEOTIDE SEQUENCE [LARGE SCALE GENOMIC DNA]</scope>
    <source>
        <strain evidence="1">201300427</strain>
    </source>
</reference>
<dbReference type="RefSeq" id="WP_135759598.1">
    <property type="nucleotide sequence ID" value="NZ_RQHW01000016.1"/>
</dbReference>
<dbReference type="EMBL" id="RQHW01000016">
    <property type="protein sequence ID" value="TGN20201.1"/>
    <property type="molecule type" value="Genomic_DNA"/>
</dbReference>
<protein>
    <submittedName>
        <fullName evidence="1">Uncharacterized protein</fullName>
    </submittedName>
</protein>
<proteinExistence type="predicted"/>
<dbReference type="Proteomes" id="UP000298058">
    <property type="component" value="Unassembled WGS sequence"/>
</dbReference>
<evidence type="ECO:0000313" key="1">
    <source>
        <dbReference type="EMBL" id="TGN20201.1"/>
    </source>
</evidence>
<dbReference type="OrthoDB" id="340915at2"/>
<keyword evidence="2" id="KW-1185">Reference proteome</keyword>
<gene>
    <name evidence="1" type="ORF">EHS15_05795</name>
</gene>
<organism evidence="1 2">
    <name type="scientific">Leptospira idonii</name>
    <dbReference type="NCBI Taxonomy" id="1193500"/>
    <lineage>
        <taxon>Bacteria</taxon>
        <taxon>Pseudomonadati</taxon>
        <taxon>Spirochaetota</taxon>
        <taxon>Spirochaetia</taxon>
        <taxon>Leptospirales</taxon>
        <taxon>Leptospiraceae</taxon>
        <taxon>Leptospira</taxon>
    </lineage>
</organism>
<name>A0A4R9M2J9_9LEPT</name>
<sequence length="190" mass="22120">MDSPIVKWERQGIAMLGGRRSEGIYKLALHWEYVFAVSGFSVFNLDCAICFNPFVITAETRKRSLPPEPILEKILVQRAFTPYQILDALHSITKQKSDDTIYFLLAPCKQFFDPDVADEEGLFLLEKMVLCLEKIRSLKIPTLIVESLKYDHKNFQKILPKLIDLSGDFWELQIEERLSRIKIRKENLLE</sequence>
<dbReference type="AlphaFoldDB" id="A0A4R9M2J9"/>